<dbReference type="InterPro" id="IPR038770">
    <property type="entry name" value="Na+/solute_symporter_sf"/>
</dbReference>
<organism evidence="12 13">
    <name type="scientific">Amphritea opalescens</name>
    <dbReference type="NCBI Taxonomy" id="2490544"/>
    <lineage>
        <taxon>Bacteria</taxon>
        <taxon>Pseudomonadati</taxon>
        <taxon>Pseudomonadota</taxon>
        <taxon>Gammaproteobacteria</taxon>
        <taxon>Oceanospirillales</taxon>
        <taxon>Oceanospirillaceae</taxon>
        <taxon>Amphritea</taxon>
    </lineage>
</organism>
<keyword evidence="7" id="KW-0406">Ion transport</keyword>
<keyword evidence="13" id="KW-1185">Reference proteome</keyword>
<accession>A0A430KW26</accession>
<feature type="transmembrane region" description="Helical" evidence="9">
    <location>
        <begin position="245"/>
        <end position="264"/>
    </location>
</feature>
<dbReference type="GO" id="GO:1902600">
    <property type="term" value="P:proton transmembrane transport"/>
    <property type="evidence" value="ECO:0007669"/>
    <property type="project" value="InterPro"/>
</dbReference>
<keyword evidence="4" id="KW-0050">Antiport</keyword>
<evidence type="ECO:0000256" key="7">
    <source>
        <dbReference type="ARBA" id="ARBA00023065"/>
    </source>
</evidence>
<comment type="similarity">
    <text evidence="2">Belongs to the monovalent cation:proton antiporter 2 (CPA2) transporter (TC 2.A.37) family.</text>
</comment>
<protein>
    <submittedName>
        <fullName evidence="12">Potassium transporter Kef</fullName>
    </submittedName>
</protein>
<feature type="transmembrane region" description="Helical" evidence="9">
    <location>
        <begin position="110"/>
        <end position="131"/>
    </location>
</feature>
<sequence length="538" mass="59059">MDFIWILVAYLCGLSLKMIGMPPLIGFLLAGFLLHFLGVQPTDSLDTLADLGITLMLFTIGLKLHIGDLLRREVWVSTLSHMLLWMIVFASFSLLLGAMAIPYFSDIDLITAALLGFALSFSSTVCIVKLLEENGEMKSRHGQLAIGVLVMQDIVAVLFLVAATGKLPSLWALLLFALIFARPLLFKLLDKAGHGEMLPLTGFFFALGGYELFHLVGVKGDLGALVFGLLLSQHPKASELTKSLLSFKDLFLIGFFLSIGFTALPTWSMLAIASLIALMISIKFVLFFALFTRLKLRSRSAYLASLALSNFSEFGLIVAALSVQSGWMTREWLVILALAVSLSFVLTSVIYPAAHRLYIRYKDILKRYESPERLKADIVHQPPHAEVLVIGMGRVGKSAFKALKNVLDERVAGLDSDRFRALQLQQKGLNVCFGDGEDADFWVSFDTSKIKLILLALPLVEDSRNVSVQLINAGYTGQIAAIARFEDDREALIASGIDKVFNFYKEAGSGFAEDSLQLISQIDSSESKTSAPITPVNS</sequence>
<dbReference type="Proteomes" id="UP000283087">
    <property type="component" value="Unassembled WGS sequence"/>
</dbReference>
<dbReference type="InterPro" id="IPR036291">
    <property type="entry name" value="NAD(P)-bd_dom_sf"/>
</dbReference>
<keyword evidence="8 9" id="KW-0472">Membrane</keyword>
<dbReference type="AlphaFoldDB" id="A0A430KW26"/>
<feature type="domain" description="Cation/H+ exchanger transmembrane" evidence="10">
    <location>
        <begin position="7"/>
        <end position="348"/>
    </location>
</feature>
<evidence type="ECO:0000256" key="8">
    <source>
        <dbReference type="ARBA" id="ARBA00023136"/>
    </source>
</evidence>
<evidence type="ECO:0000256" key="1">
    <source>
        <dbReference type="ARBA" id="ARBA00004141"/>
    </source>
</evidence>
<feature type="transmembrane region" description="Helical" evidence="9">
    <location>
        <begin position="48"/>
        <end position="70"/>
    </location>
</feature>
<dbReference type="Gene3D" id="1.20.1530.20">
    <property type="match status" value="1"/>
</dbReference>
<dbReference type="SUPFAM" id="SSF51735">
    <property type="entry name" value="NAD(P)-binding Rossmann-fold domains"/>
    <property type="match status" value="1"/>
</dbReference>
<evidence type="ECO:0000313" key="12">
    <source>
        <dbReference type="EMBL" id="RTE67682.1"/>
    </source>
</evidence>
<feature type="transmembrane region" description="Helical" evidence="9">
    <location>
        <begin position="270"/>
        <end position="291"/>
    </location>
</feature>
<gene>
    <name evidence="12" type="ORF">EH243_01670</name>
</gene>
<proteinExistence type="inferred from homology"/>
<evidence type="ECO:0000256" key="4">
    <source>
        <dbReference type="ARBA" id="ARBA00022449"/>
    </source>
</evidence>
<dbReference type="OrthoDB" id="3418949at2"/>
<dbReference type="GO" id="GO:0006813">
    <property type="term" value="P:potassium ion transport"/>
    <property type="evidence" value="ECO:0007669"/>
    <property type="project" value="InterPro"/>
</dbReference>
<dbReference type="GO" id="GO:0015297">
    <property type="term" value="F:antiporter activity"/>
    <property type="evidence" value="ECO:0007669"/>
    <property type="project" value="UniProtKB-KW"/>
</dbReference>
<dbReference type="Pfam" id="PF02254">
    <property type="entry name" value="TrkA_N"/>
    <property type="match status" value="1"/>
</dbReference>
<feature type="transmembrane region" description="Helical" evidence="9">
    <location>
        <begin position="82"/>
        <end position="104"/>
    </location>
</feature>
<evidence type="ECO:0000256" key="6">
    <source>
        <dbReference type="ARBA" id="ARBA00022989"/>
    </source>
</evidence>
<comment type="caution">
    <text evidence="12">The sequence shown here is derived from an EMBL/GenBank/DDBJ whole genome shotgun (WGS) entry which is preliminary data.</text>
</comment>
<comment type="subcellular location">
    <subcellularLocation>
        <location evidence="1">Membrane</location>
        <topology evidence="1">Multi-pass membrane protein</topology>
    </subcellularLocation>
</comment>
<evidence type="ECO:0000256" key="2">
    <source>
        <dbReference type="ARBA" id="ARBA00005551"/>
    </source>
</evidence>
<dbReference type="RefSeq" id="WP_126156892.1">
    <property type="nucleotide sequence ID" value="NZ_RQXW01000001.1"/>
</dbReference>
<dbReference type="Pfam" id="PF00999">
    <property type="entry name" value="Na_H_Exchanger"/>
    <property type="match status" value="1"/>
</dbReference>
<feature type="transmembrane region" description="Helical" evidence="9">
    <location>
        <begin position="333"/>
        <end position="354"/>
    </location>
</feature>
<keyword evidence="6 9" id="KW-1133">Transmembrane helix</keyword>
<dbReference type="PANTHER" id="PTHR42751">
    <property type="entry name" value="SODIUM/HYDROGEN EXCHANGER FAMILY/TRKA DOMAIN PROTEIN"/>
    <property type="match status" value="1"/>
</dbReference>
<dbReference type="InterPro" id="IPR003148">
    <property type="entry name" value="RCK_N"/>
</dbReference>
<feature type="transmembrane region" description="Helical" evidence="9">
    <location>
        <begin position="7"/>
        <end position="36"/>
    </location>
</feature>
<dbReference type="InterPro" id="IPR006153">
    <property type="entry name" value="Cation/H_exchanger_TM"/>
</dbReference>
<reference evidence="12 13" key="1">
    <citation type="submission" date="2018-11" db="EMBL/GenBank/DDBJ databases">
        <title>The draft genome sequence of Amphritea opalescens ANRC-JH13T.</title>
        <authorList>
            <person name="Fang Z."/>
            <person name="Zhang Y."/>
            <person name="Han X."/>
        </authorList>
    </citation>
    <scope>NUCLEOTIDE SEQUENCE [LARGE SCALE GENOMIC DNA]</scope>
    <source>
        <strain evidence="12 13">ANRC-JH13</strain>
    </source>
</reference>
<dbReference type="Gene3D" id="3.40.50.720">
    <property type="entry name" value="NAD(P)-binding Rossmann-like Domain"/>
    <property type="match status" value="1"/>
</dbReference>
<feature type="transmembrane region" description="Helical" evidence="9">
    <location>
        <begin position="143"/>
        <end position="163"/>
    </location>
</feature>
<evidence type="ECO:0000259" key="10">
    <source>
        <dbReference type="Pfam" id="PF00999"/>
    </source>
</evidence>
<evidence type="ECO:0000256" key="5">
    <source>
        <dbReference type="ARBA" id="ARBA00022692"/>
    </source>
</evidence>
<feature type="transmembrane region" description="Helical" evidence="9">
    <location>
        <begin position="303"/>
        <end position="327"/>
    </location>
</feature>
<evidence type="ECO:0000259" key="11">
    <source>
        <dbReference type="Pfam" id="PF02254"/>
    </source>
</evidence>
<dbReference type="EMBL" id="RQXW01000001">
    <property type="protein sequence ID" value="RTE67682.1"/>
    <property type="molecule type" value="Genomic_DNA"/>
</dbReference>
<evidence type="ECO:0000256" key="3">
    <source>
        <dbReference type="ARBA" id="ARBA00022448"/>
    </source>
</evidence>
<name>A0A430KW26_9GAMM</name>
<feature type="transmembrane region" description="Helical" evidence="9">
    <location>
        <begin position="169"/>
        <end position="189"/>
    </location>
</feature>
<dbReference type="GO" id="GO:0016020">
    <property type="term" value="C:membrane"/>
    <property type="evidence" value="ECO:0007669"/>
    <property type="project" value="UniProtKB-SubCell"/>
</dbReference>
<dbReference type="PANTHER" id="PTHR42751:SF1">
    <property type="entry name" value="CATION_PROTON ANTIPORTER YBAL-RELATED"/>
    <property type="match status" value="1"/>
</dbReference>
<keyword evidence="5 9" id="KW-0812">Transmembrane</keyword>
<feature type="domain" description="RCK N-terminal" evidence="11">
    <location>
        <begin position="387"/>
        <end position="502"/>
    </location>
</feature>
<keyword evidence="3" id="KW-0813">Transport</keyword>
<evidence type="ECO:0000256" key="9">
    <source>
        <dbReference type="SAM" id="Phobius"/>
    </source>
</evidence>
<evidence type="ECO:0000313" key="13">
    <source>
        <dbReference type="Proteomes" id="UP000283087"/>
    </source>
</evidence>